<keyword evidence="3" id="KW-1185">Reference proteome</keyword>
<organism evidence="2 3">
    <name type="scientific">Mucor circinelloides f. circinelloides (strain 1006PhL)</name>
    <name type="common">Mucormycosis agent</name>
    <name type="synonym">Calyptromyces circinelloides</name>
    <dbReference type="NCBI Taxonomy" id="1220926"/>
    <lineage>
        <taxon>Eukaryota</taxon>
        <taxon>Fungi</taxon>
        <taxon>Fungi incertae sedis</taxon>
        <taxon>Mucoromycota</taxon>
        <taxon>Mucoromycotina</taxon>
        <taxon>Mucoromycetes</taxon>
        <taxon>Mucorales</taxon>
        <taxon>Mucorineae</taxon>
        <taxon>Mucoraceae</taxon>
        <taxon>Mucor</taxon>
    </lineage>
</organism>
<evidence type="ECO:0000313" key="3">
    <source>
        <dbReference type="Proteomes" id="UP000014254"/>
    </source>
</evidence>
<reference evidence="3" key="1">
    <citation type="submission" date="2013-05" db="EMBL/GenBank/DDBJ databases">
        <title>The Genome sequence of Mucor circinelloides f. circinelloides 1006PhL.</title>
        <authorList>
            <consortium name="The Broad Institute Genomics Platform"/>
            <person name="Cuomo C."/>
            <person name="Earl A."/>
            <person name="Findley K."/>
            <person name="Lee S.C."/>
            <person name="Walker B."/>
            <person name="Young S."/>
            <person name="Zeng Q."/>
            <person name="Gargeya S."/>
            <person name="Fitzgerald M."/>
            <person name="Haas B."/>
            <person name="Abouelleil A."/>
            <person name="Allen A.W."/>
            <person name="Alvarado L."/>
            <person name="Arachchi H.M."/>
            <person name="Berlin A.M."/>
            <person name="Chapman S.B."/>
            <person name="Gainer-Dewar J."/>
            <person name="Goldberg J."/>
            <person name="Griggs A."/>
            <person name="Gujja S."/>
            <person name="Hansen M."/>
            <person name="Howarth C."/>
            <person name="Imamovic A."/>
            <person name="Ireland A."/>
            <person name="Larimer J."/>
            <person name="McCowan C."/>
            <person name="Murphy C."/>
            <person name="Pearson M."/>
            <person name="Poon T.W."/>
            <person name="Priest M."/>
            <person name="Roberts A."/>
            <person name="Saif S."/>
            <person name="Shea T."/>
            <person name="Sisk P."/>
            <person name="Sykes S."/>
            <person name="Wortman J."/>
            <person name="Nusbaum C."/>
            <person name="Birren B."/>
        </authorList>
    </citation>
    <scope>NUCLEOTIDE SEQUENCE [LARGE SCALE GENOMIC DNA]</scope>
    <source>
        <strain evidence="3">1006PhL</strain>
    </source>
</reference>
<gene>
    <name evidence="2" type="ORF">HMPREF1544_08862</name>
</gene>
<dbReference type="EMBL" id="KE124041">
    <property type="protein sequence ID" value="EPB84343.1"/>
    <property type="molecule type" value="Genomic_DNA"/>
</dbReference>
<dbReference type="VEuPathDB" id="FungiDB:HMPREF1544_08862"/>
<evidence type="ECO:0000313" key="2">
    <source>
        <dbReference type="EMBL" id="EPB84343.1"/>
    </source>
</evidence>
<sequence length="107" mass="11529">MAILCRISLKYYFTQSGYNLRTNNEDWYRIEQTLATSTTTTVEPIATVASTTTAVSLPIPLSSPTLQSPLAINAGSVTISNTSSRNKSKSSLGTPVTELQKEDALSL</sequence>
<proteinExistence type="predicted"/>
<feature type="compositionally biased region" description="Low complexity" evidence="1">
    <location>
        <begin position="80"/>
        <end position="91"/>
    </location>
</feature>
<evidence type="ECO:0000256" key="1">
    <source>
        <dbReference type="SAM" id="MobiDB-lite"/>
    </source>
</evidence>
<dbReference type="InParanoid" id="S2JP09"/>
<protein>
    <submittedName>
        <fullName evidence="2">Uncharacterized protein</fullName>
    </submittedName>
</protein>
<accession>S2JP09</accession>
<dbReference type="Proteomes" id="UP000014254">
    <property type="component" value="Unassembled WGS sequence"/>
</dbReference>
<feature type="region of interest" description="Disordered" evidence="1">
    <location>
        <begin position="80"/>
        <end position="107"/>
    </location>
</feature>
<name>S2JP09_MUCC1</name>
<dbReference type="AlphaFoldDB" id="S2JP09"/>